<gene>
    <name evidence="1" type="ORF">HMPREF1083_05821</name>
</gene>
<dbReference type="AlphaFoldDB" id="R0AZD1"/>
<protein>
    <submittedName>
        <fullName evidence="1">Uncharacterized protein</fullName>
    </submittedName>
</protein>
<organism evidence="1 2">
    <name type="scientific">[Clostridium] clostridioforme 90A6</name>
    <dbReference type="NCBI Taxonomy" id="999406"/>
    <lineage>
        <taxon>Bacteria</taxon>
        <taxon>Bacillati</taxon>
        <taxon>Bacillota</taxon>
        <taxon>Clostridia</taxon>
        <taxon>Lachnospirales</taxon>
        <taxon>Lachnospiraceae</taxon>
        <taxon>Enterocloster</taxon>
    </lineage>
</organism>
<proteinExistence type="predicted"/>
<dbReference type="HOGENOM" id="CLU_3231750_0_0_9"/>
<keyword evidence="2" id="KW-1185">Reference proteome</keyword>
<reference evidence="1" key="1">
    <citation type="submission" date="2013-01" db="EMBL/GenBank/DDBJ databases">
        <title>The Genome Sequence of Clostridium clostridioforme 90A6.</title>
        <authorList>
            <consortium name="The Broad Institute Genome Sequencing Platform"/>
            <person name="Earl A."/>
            <person name="Ward D."/>
            <person name="Feldgarden M."/>
            <person name="Gevers D."/>
            <person name="Courvalin P."/>
            <person name="Lambert T."/>
            <person name="Walker B."/>
            <person name="Young S.K."/>
            <person name="Zeng Q."/>
            <person name="Gargeya S."/>
            <person name="Fitzgerald M."/>
            <person name="Haas B."/>
            <person name="Abouelleil A."/>
            <person name="Alvarado L."/>
            <person name="Arachchi H.M."/>
            <person name="Berlin A.M."/>
            <person name="Chapman S.B."/>
            <person name="Dewar J."/>
            <person name="Goldberg J."/>
            <person name="Griggs A."/>
            <person name="Gujja S."/>
            <person name="Hansen M."/>
            <person name="Howarth C."/>
            <person name="Imamovic A."/>
            <person name="Larimer J."/>
            <person name="McCowan C."/>
            <person name="Murphy C."/>
            <person name="Neiman D."/>
            <person name="Pearson M."/>
            <person name="Priest M."/>
            <person name="Roberts A."/>
            <person name="Saif S."/>
            <person name="Shea T."/>
            <person name="Sisk P."/>
            <person name="Sykes S."/>
            <person name="Wortman J."/>
            <person name="Nusbaum C."/>
            <person name="Birren B."/>
        </authorList>
    </citation>
    <scope>NUCLEOTIDE SEQUENCE [LARGE SCALE GENOMIC DNA]</scope>
    <source>
        <strain evidence="1">90A6</strain>
    </source>
</reference>
<accession>R0AZD1</accession>
<dbReference type="Proteomes" id="UP000013180">
    <property type="component" value="Unassembled WGS sequence"/>
</dbReference>
<dbReference type="EMBL" id="AGYL01000071">
    <property type="protein sequence ID" value="ENZ57536.1"/>
    <property type="molecule type" value="Genomic_DNA"/>
</dbReference>
<name>R0AZD1_9FIRM</name>
<sequence length="43" mass="4939">MNPSPFQLSVYPANKTSPLNLYIEVYKSKNIIALAHKLYVICR</sequence>
<comment type="caution">
    <text evidence="1">The sequence shown here is derived from an EMBL/GenBank/DDBJ whole genome shotgun (WGS) entry which is preliminary data.</text>
</comment>
<evidence type="ECO:0000313" key="2">
    <source>
        <dbReference type="Proteomes" id="UP000013180"/>
    </source>
</evidence>
<evidence type="ECO:0000313" key="1">
    <source>
        <dbReference type="EMBL" id="ENZ57536.1"/>
    </source>
</evidence>